<dbReference type="FunFam" id="2.30.18.10:FF:000005">
    <property type="entry name" value="transcription initiation factor IIA large subunit"/>
    <property type="match status" value="1"/>
</dbReference>
<dbReference type="SMART" id="SM01371">
    <property type="entry name" value="TFIIA"/>
    <property type="match status" value="1"/>
</dbReference>
<accession>A0A0Q3EJ58</accession>
<dbReference type="GO" id="GO:0005672">
    <property type="term" value="C:transcription factor TFIIA complex"/>
    <property type="evidence" value="ECO:0007669"/>
    <property type="project" value="InterPro"/>
</dbReference>
<evidence type="ECO:0000256" key="1">
    <source>
        <dbReference type="ARBA" id="ARBA00004123"/>
    </source>
</evidence>
<dbReference type="OrthoDB" id="6275927at2759"/>
<dbReference type="InterPro" id="IPR009088">
    <property type="entry name" value="TFIIA_b-brl"/>
</dbReference>
<dbReference type="PANTHER" id="PTHR12694">
    <property type="entry name" value="TRANSCRIPTION INITIATION FACTOR IIA SUBUNIT 1"/>
    <property type="match status" value="1"/>
</dbReference>
<dbReference type="GO" id="GO:0006366">
    <property type="term" value="P:transcription by RNA polymerase II"/>
    <property type="evidence" value="ECO:0000318"/>
    <property type="project" value="GO_Central"/>
</dbReference>
<dbReference type="SUPFAM" id="SSF47396">
    <property type="entry name" value="Transcription factor IIA (TFIIA), alpha-helical domain"/>
    <property type="match status" value="1"/>
</dbReference>
<reference evidence="6 7" key="1">
    <citation type="journal article" date="2010" name="Nature">
        <title>Genome sequencing and analysis of the model grass Brachypodium distachyon.</title>
        <authorList>
            <consortium name="International Brachypodium Initiative"/>
        </authorList>
    </citation>
    <scope>NUCLEOTIDE SEQUENCE [LARGE SCALE GENOMIC DNA]</scope>
    <source>
        <strain evidence="6 7">Bd21</strain>
    </source>
</reference>
<dbReference type="EnsemblPlants" id="KQJ86436">
    <property type="protein sequence ID" value="KQJ86436"/>
    <property type="gene ID" value="BRADI_4g05469v3"/>
</dbReference>
<feature type="compositionally biased region" description="Polar residues" evidence="5">
    <location>
        <begin position="190"/>
        <end position="201"/>
    </location>
</feature>
<comment type="similarity">
    <text evidence="2">Belongs to the TFIIA subunit 1 family.</text>
</comment>
<gene>
    <name evidence="7" type="primary">LOC100833815</name>
    <name evidence="6" type="ORF">BRADI_4g05469v3</name>
</gene>
<dbReference type="STRING" id="15368.A0A0Q3EJ58"/>
<dbReference type="Pfam" id="PF03153">
    <property type="entry name" value="TFIIA"/>
    <property type="match status" value="2"/>
</dbReference>
<dbReference type="Gene3D" id="1.10.287.100">
    <property type="match status" value="1"/>
</dbReference>
<reference evidence="7" key="3">
    <citation type="submission" date="2018-08" db="UniProtKB">
        <authorList>
            <consortium name="EnsemblPlants"/>
        </authorList>
    </citation>
    <scope>IDENTIFICATION</scope>
    <source>
        <strain evidence="7">cv. Bd21</strain>
    </source>
</reference>
<reference evidence="6" key="2">
    <citation type="submission" date="2017-06" db="EMBL/GenBank/DDBJ databases">
        <title>WGS assembly of Brachypodium distachyon.</title>
        <authorList>
            <consortium name="The International Brachypodium Initiative"/>
            <person name="Lucas S."/>
            <person name="Harmon-Smith M."/>
            <person name="Lail K."/>
            <person name="Tice H."/>
            <person name="Grimwood J."/>
            <person name="Bruce D."/>
            <person name="Barry K."/>
            <person name="Shu S."/>
            <person name="Lindquist E."/>
            <person name="Wang M."/>
            <person name="Pitluck S."/>
            <person name="Vogel J.P."/>
            <person name="Garvin D.F."/>
            <person name="Mockler T.C."/>
            <person name="Schmutz J."/>
            <person name="Rokhsar D."/>
            <person name="Bevan M.W."/>
        </authorList>
    </citation>
    <scope>NUCLEOTIDE SEQUENCE</scope>
    <source>
        <strain evidence="6">Bd21</strain>
    </source>
</reference>
<keyword evidence="8" id="KW-1185">Reference proteome</keyword>
<evidence type="ECO:0000313" key="6">
    <source>
        <dbReference type="EMBL" id="KQJ86436.1"/>
    </source>
</evidence>
<feature type="compositionally biased region" description="Basic and acidic residues" evidence="5">
    <location>
        <begin position="117"/>
        <end position="129"/>
    </location>
</feature>
<protein>
    <recommendedName>
        <fullName evidence="9">Transcription factor IIA alpha/beta subunit</fullName>
    </recommendedName>
</protein>
<feature type="region of interest" description="Disordered" evidence="5">
    <location>
        <begin position="100"/>
        <end position="137"/>
    </location>
</feature>
<keyword evidence="4" id="KW-0539">Nucleus</keyword>
<evidence type="ECO:0000313" key="7">
    <source>
        <dbReference type="EnsemblPlants" id="KQJ86436"/>
    </source>
</evidence>
<name>A0A0Q3EJ58_BRADI</name>
<comment type="subcellular location">
    <subcellularLocation>
        <location evidence="1">Nucleus</location>
    </subcellularLocation>
</comment>
<dbReference type="AlphaFoldDB" id="A0A0Q3EJ58"/>
<evidence type="ECO:0000256" key="4">
    <source>
        <dbReference type="ARBA" id="ARBA00023242"/>
    </source>
</evidence>
<dbReference type="CDD" id="cd07976">
    <property type="entry name" value="TFIIA_alpha_beta_like"/>
    <property type="match status" value="1"/>
</dbReference>
<feature type="compositionally biased region" description="Acidic residues" evidence="5">
    <location>
        <begin position="273"/>
        <end position="295"/>
    </location>
</feature>
<dbReference type="PANTHER" id="PTHR12694:SF8">
    <property type="entry name" value="TRANSCRIPTION INITIATION FACTOR IIA SUBUNIT 1"/>
    <property type="match status" value="1"/>
</dbReference>
<evidence type="ECO:0000256" key="5">
    <source>
        <dbReference type="SAM" id="MobiDB-lite"/>
    </source>
</evidence>
<dbReference type="Gramene" id="KQJ86436">
    <property type="protein sequence ID" value="KQJ86436"/>
    <property type="gene ID" value="BRADI_4g05469v3"/>
</dbReference>
<dbReference type="SUPFAM" id="SSF50784">
    <property type="entry name" value="Transcription factor IIA (TFIIA), beta-barrel domain"/>
    <property type="match status" value="1"/>
</dbReference>
<organism evidence="6">
    <name type="scientific">Brachypodium distachyon</name>
    <name type="common">Purple false brome</name>
    <name type="synonym">Trachynia distachya</name>
    <dbReference type="NCBI Taxonomy" id="15368"/>
    <lineage>
        <taxon>Eukaryota</taxon>
        <taxon>Viridiplantae</taxon>
        <taxon>Streptophyta</taxon>
        <taxon>Embryophyta</taxon>
        <taxon>Tracheophyta</taxon>
        <taxon>Spermatophyta</taxon>
        <taxon>Magnoliopsida</taxon>
        <taxon>Liliopsida</taxon>
        <taxon>Poales</taxon>
        <taxon>Poaceae</taxon>
        <taxon>BOP clade</taxon>
        <taxon>Pooideae</taxon>
        <taxon>Stipodae</taxon>
        <taxon>Brachypodieae</taxon>
        <taxon>Brachypodium</taxon>
    </lineage>
</organism>
<sequence>MASGGGGDVSAVYTSVIDDVVAKVRKEFLNHGLGDGVLTQLRALWEAKMVHCGALSGTTAPAPGGGGRATPPAPPSYDEGYYGYATPTAEMLFPPTPIPTPIRTPLRSPISGMRNDGAVKEEEGAERPKFGRPSPYYVPPSPFPARPLGADVDIAYQESLEDPDTAPRTRDFLTMCPGKRKRGDDEFPGQRSSASALPQQDESADQTVEFFLPHSSEGNAAQELWDSIMDKRGSTPSVKETTRTARVIPQLDGVQGDGYYDYQYFFPGGVSTEDYDDDEPPLNEDDDDDDEDELKDSEPNAQHLVLAQFDKVSRTKNRWRCSLKDGIMHLNGREILFKKASGEFDF</sequence>
<dbReference type="GO" id="GO:0006367">
    <property type="term" value="P:transcription initiation at RNA polymerase II promoter"/>
    <property type="evidence" value="ECO:0007669"/>
    <property type="project" value="InterPro"/>
</dbReference>
<feature type="region of interest" description="Disordered" evidence="5">
    <location>
        <begin position="270"/>
        <end position="300"/>
    </location>
</feature>
<dbReference type="Gene3D" id="2.30.18.10">
    <property type="entry name" value="Transcription factor IIA (TFIIA), beta-barrel domain"/>
    <property type="match status" value="1"/>
</dbReference>
<dbReference type="InterPro" id="IPR004855">
    <property type="entry name" value="TFIIA_asu/bsu"/>
</dbReference>
<dbReference type="EMBL" id="CM000883">
    <property type="protein sequence ID" value="KQJ86436.1"/>
    <property type="molecule type" value="Genomic_DNA"/>
</dbReference>
<feature type="region of interest" description="Disordered" evidence="5">
    <location>
        <begin position="159"/>
        <end position="204"/>
    </location>
</feature>
<evidence type="ECO:0000256" key="3">
    <source>
        <dbReference type="ARBA" id="ARBA00023163"/>
    </source>
</evidence>
<proteinExistence type="inferred from homology"/>
<evidence type="ECO:0000256" key="2">
    <source>
        <dbReference type="ARBA" id="ARBA00010059"/>
    </source>
</evidence>
<dbReference type="Proteomes" id="UP000008810">
    <property type="component" value="Chromosome 4"/>
</dbReference>
<keyword evidence="3" id="KW-0804">Transcription</keyword>
<evidence type="ECO:0008006" key="9">
    <source>
        <dbReference type="Google" id="ProtNLM"/>
    </source>
</evidence>
<evidence type="ECO:0000313" key="8">
    <source>
        <dbReference type="Proteomes" id="UP000008810"/>
    </source>
</evidence>